<gene>
    <name evidence="1" type="ORF">HZA66_13740</name>
</gene>
<organism evidence="1 2">
    <name type="scientific">Rhodopseudomonas palustris</name>
    <dbReference type="NCBI Taxonomy" id="1076"/>
    <lineage>
        <taxon>Bacteria</taxon>
        <taxon>Pseudomonadati</taxon>
        <taxon>Pseudomonadota</taxon>
        <taxon>Alphaproteobacteria</taxon>
        <taxon>Hyphomicrobiales</taxon>
        <taxon>Nitrobacteraceae</taxon>
        <taxon>Rhodopseudomonas</taxon>
    </lineage>
</organism>
<comment type="caution">
    <text evidence="1">The sequence shown here is derived from an EMBL/GenBank/DDBJ whole genome shotgun (WGS) entry which is preliminary data.</text>
</comment>
<protein>
    <submittedName>
        <fullName evidence="1">Uncharacterized protein</fullName>
    </submittedName>
</protein>
<proteinExistence type="predicted"/>
<dbReference type="EMBL" id="JACRJB010000038">
    <property type="protein sequence ID" value="MBI5130498.1"/>
    <property type="molecule type" value="Genomic_DNA"/>
</dbReference>
<accession>A0A933RY05</accession>
<sequence>MIEMYFMLQLARSPLQVMAKRLMCKSLRIATQGKRQCRSCTGVTPPDVD</sequence>
<name>A0A933RY05_RHOPL</name>
<evidence type="ECO:0000313" key="2">
    <source>
        <dbReference type="Proteomes" id="UP000782519"/>
    </source>
</evidence>
<dbReference type="AlphaFoldDB" id="A0A933RY05"/>
<reference evidence="1" key="1">
    <citation type="submission" date="2020-07" db="EMBL/GenBank/DDBJ databases">
        <title>Huge and variable diversity of episymbiotic CPR bacteria and DPANN archaea in groundwater ecosystems.</title>
        <authorList>
            <person name="He C.Y."/>
            <person name="Keren R."/>
            <person name="Whittaker M."/>
            <person name="Farag I.F."/>
            <person name="Doudna J."/>
            <person name="Cate J.H.D."/>
            <person name="Banfield J.F."/>
        </authorList>
    </citation>
    <scope>NUCLEOTIDE SEQUENCE</scope>
    <source>
        <strain evidence="1">NC_groundwater_1818_Pr3_B-0.1um_66_35</strain>
    </source>
</reference>
<evidence type="ECO:0000313" key="1">
    <source>
        <dbReference type="EMBL" id="MBI5130498.1"/>
    </source>
</evidence>
<dbReference type="Proteomes" id="UP000782519">
    <property type="component" value="Unassembled WGS sequence"/>
</dbReference>